<evidence type="ECO:0000256" key="3">
    <source>
        <dbReference type="ARBA" id="ARBA00022827"/>
    </source>
</evidence>
<evidence type="ECO:0000313" key="6">
    <source>
        <dbReference type="EMBL" id="ACV67489.1"/>
    </source>
</evidence>
<evidence type="ECO:0000259" key="4">
    <source>
        <dbReference type="Pfam" id="PF03486"/>
    </source>
</evidence>
<dbReference type="InterPro" id="IPR057661">
    <property type="entry name" value="RsdA/BaiN/AoA(So)_Rossmann"/>
</dbReference>
<dbReference type="KEGG" id="drt:Dret_0187"/>
<reference evidence="7" key="1">
    <citation type="submission" date="2009-09" db="EMBL/GenBank/DDBJ databases">
        <title>The complete chromosome of Desulfohalobium retbaense DSM 5692.</title>
        <authorList>
            <consortium name="US DOE Joint Genome Institute (JGI-PGF)"/>
            <person name="Lucas S."/>
            <person name="Copeland A."/>
            <person name="Lapidus A."/>
            <person name="Glavina del Rio T."/>
            <person name="Dalin E."/>
            <person name="Tice H."/>
            <person name="Bruce D."/>
            <person name="Goodwin L."/>
            <person name="Pitluck S."/>
            <person name="Kyrpides N."/>
            <person name="Mavromatis K."/>
            <person name="Ivanova N."/>
            <person name="Mikhailova N."/>
            <person name="Munk A.C."/>
            <person name="Brettin T."/>
            <person name="Detter J.C."/>
            <person name="Han C."/>
            <person name="Tapia R."/>
            <person name="Larimer F."/>
            <person name="Land M."/>
            <person name="Hauser L."/>
            <person name="Markowitz V."/>
            <person name="Cheng J.-F."/>
            <person name="Hugenholtz P."/>
            <person name="Woyke T."/>
            <person name="Wu D."/>
            <person name="Spring S."/>
            <person name="Klenk H.-P."/>
            <person name="Eisen J.A."/>
        </authorList>
    </citation>
    <scope>NUCLEOTIDE SEQUENCE [LARGE SCALE GENOMIC DNA]</scope>
    <source>
        <strain evidence="7">DSM 5692</strain>
    </source>
</reference>
<keyword evidence="7" id="KW-1185">Reference proteome</keyword>
<dbReference type="OrthoDB" id="9773233at2"/>
<evidence type="ECO:0000256" key="1">
    <source>
        <dbReference type="ARBA" id="ARBA00001974"/>
    </source>
</evidence>
<dbReference type="RefSeq" id="WP_015750648.1">
    <property type="nucleotide sequence ID" value="NC_013223.1"/>
</dbReference>
<gene>
    <name evidence="6" type="ordered locus">Dret_0187</name>
</gene>
<dbReference type="Pfam" id="PF03486">
    <property type="entry name" value="HI0933_like"/>
    <property type="match status" value="1"/>
</dbReference>
<dbReference type="InterPro" id="IPR055178">
    <property type="entry name" value="RsdA/BaiN/AoA(So)-like_dom"/>
</dbReference>
<dbReference type="Pfam" id="PF22780">
    <property type="entry name" value="HI0933_like_1st"/>
    <property type="match status" value="1"/>
</dbReference>
<dbReference type="NCBIfam" id="TIGR00275">
    <property type="entry name" value="aminoacetone oxidase family FAD-binding enzyme"/>
    <property type="match status" value="1"/>
</dbReference>
<comment type="cofactor">
    <cofactor evidence="1">
        <name>FAD</name>
        <dbReference type="ChEBI" id="CHEBI:57692"/>
    </cofactor>
</comment>
<dbReference type="eggNOG" id="COG2081">
    <property type="taxonomic scope" value="Bacteria"/>
</dbReference>
<dbReference type="InterPro" id="IPR023166">
    <property type="entry name" value="BaiN-like_dom_sf"/>
</dbReference>
<dbReference type="InterPro" id="IPR036188">
    <property type="entry name" value="FAD/NAD-bd_sf"/>
</dbReference>
<dbReference type="AlphaFoldDB" id="C8WZL4"/>
<dbReference type="SUPFAM" id="SSF160996">
    <property type="entry name" value="HI0933 insert domain-like"/>
    <property type="match status" value="1"/>
</dbReference>
<feature type="domain" description="RsdA/BaiN/AoA(So)-like Rossmann fold-like" evidence="4">
    <location>
        <begin position="15"/>
        <end position="422"/>
    </location>
</feature>
<dbReference type="PANTHER" id="PTHR42887:SF2">
    <property type="entry name" value="OS12G0638800 PROTEIN"/>
    <property type="match status" value="1"/>
</dbReference>
<evidence type="ECO:0000256" key="2">
    <source>
        <dbReference type="ARBA" id="ARBA00022630"/>
    </source>
</evidence>
<protein>
    <submittedName>
        <fullName evidence="6">HI0933 family protein</fullName>
    </submittedName>
</protein>
<dbReference type="SUPFAM" id="SSF51905">
    <property type="entry name" value="FAD/NAD(P)-binding domain"/>
    <property type="match status" value="1"/>
</dbReference>
<accession>C8WZL4</accession>
<evidence type="ECO:0000313" key="7">
    <source>
        <dbReference type="Proteomes" id="UP000001052"/>
    </source>
</evidence>
<dbReference type="Gene3D" id="2.40.30.10">
    <property type="entry name" value="Translation factors"/>
    <property type="match status" value="1"/>
</dbReference>
<keyword evidence="2" id="KW-0285">Flavoprotein</keyword>
<dbReference type="Gene3D" id="3.50.50.60">
    <property type="entry name" value="FAD/NAD(P)-binding domain"/>
    <property type="match status" value="1"/>
</dbReference>
<reference evidence="6 7" key="2">
    <citation type="journal article" date="2010" name="Stand. Genomic Sci.">
        <title>Complete genome sequence of Desulfohalobium retbaense type strain (HR(100)).</title>
        <authorList>
            <person name="Spring S."/>
            <person name="Nolan M."/>
            <person name="Lapidus A."/>
            <person name="Glavina Del Rio T."/>
            <person name="Copeland A."/>
            <person name="Tice H."/>
            <person name="Cheng J.F."/>
            <person name="Lucas S."/>
            <person name="Land M."/>
            <person name="Chen F."/>
            <person name="Bruce D."/>
            <person name="Goodwin L."/>
            <person name="Pitluck S."/>
            <person name="Ivanova N."/>
            <person name="Mavromatis K."/>
            <person name="Mikhailova N."/>
            <person name="Pati A."/>
            <person name="Chen A."/>
            <person name="Palaniappan K."/>
            <person name="Hauser L."/>
            <person name="Chang Y.J."/>
            <person name="Jeffries C.D."/>
            <person name="Munk C."/>
            <person name="Kiss H."/>
            <person name="Chain P."/>
            <person name="Han C."/>
            <person name="Brettin T."/>
            <person name="Detter J.C."/>
            <person name="Schuler E."/>
            <person name="Goker M."/>
            <person name="Rohde M."/>
            <person name="Bristow J."/>
            <person name="Eisen J.A."/>
            <person name="Markowitz V."/>
            <person name="Hugenholtz P."/>
            <person name="Kyrpides N.C."/>
            <person name="Klenk H.P."/>
        </authorList>
    </citation>
    <scope>NUCLEOTIDE SEQUENCE [LARGE SCALE GENOMIC DNA]</scope>
    <source>
        <strain evidence="6 7">DSM 5692</strain>
    </source>
</reference>
<dbReference type="Gene3D" id="1.10.8.260">
    <property type="entry name" value="HI0933 insert domain-like"/>
    <property type="match status" value="1"/>
</dbReference>
<name>C8WZL4_DESRD</name>
<proteinExistence type="predicted"/>
<dbReference type="PRINTS" id="PR00368">
    <property type="entry name" value="FADPNR"/>
</dbReference>
<evidence type="ECO:0000259" key="5">
    <source>
        <dbReference type="Pfam" id="PF22780"/>
    </source>
</evidence>
<feature type="domain" description="RsdA/BaiN/AoA(So)-like insert" evidence="5">
    <location>
        <begin position="206"/>
        <end position="369"/>
    </location>
</feature>
<sequence length="433" mass="46312">MKGKREPGDRRANPRVIVIGGGPAGLLAAGYAARQGAEVVLLEKMHKPGLKLGITGKGRCNVTNAAPLREFLAHFGTQGRFLRQALNRFSPQDLQELFASIGIATVVERGGRVFPEHLRAPAVASRLTEWVKKGGVRVQTHTEVLGVTATRDRVTGVRIRGEQGESVWPCHALIVATGGASYPQTGSTGEGASWMTALGHTVVPCRPALVPLETAGDTAARLQGLSLRNVEVSLWLRGKKTAQAFGEMVFTHFGVSGPVVLELSQQAVDLLRNGECPELCIDLKPALDETKLDARLLRDIQHKGKKQIANWLRDLLPTSLIPICLEATGLDGSLQAGQMTARQRRNLKMWLKYFPLPLTGYRGFEEAIVTAGGVALQEVDPRTMQSKLVPGLYLAGEILDLAADTGGYNLQAAFSTGVVAGEAAGIAVSRSTG</sequence>
<dbReference type="EMBL" id="CP001734">
    <property type="protein sequence ID" value="ACV67489.1"/>
    <property type="molecule type" value="Genomic_DNA"/>
</dbReference>
<dbReference type="PANTHER" id="PTHR42887">
    <property type="entry name" value="OS12G0638800 PROTEIN"/>
    <property type="match status" value="1"/>
</dbReference>
<dbReference type="InterPro" id="IPR004792">
    <property type="entry name" value="BaiN-like"/>
</dbReference>
<dbReference type="HOGENOM" id="CLU_025174_3_1_7"/>
<organism evidence="6 7">
    <name type="scientific">Desulfohalobium retbaense (strain ATCC 49708 / DSM 5692 / JCM 16813 / HR100)</name>
    <dbReference type="NCBI Taxonomy" id="485915"/>
    <lineage>
        <taxon>Bacteria</taxon>
        <taxon>Pseudomonadati</taxon>
        <taxon>Thermodesulfobacteriota</taxon>
        <taxon>Desulfovibrionia</taxon>
        <taxon>Desulfovibrionales</taxon>
        <taxon>Desulfohalobiaceae</taxon>
        <taxon>Desulfohalobium</taxon>
    </lineage>
</organism>
<keyword evidence="3" id="KW-0274">FAD</keyword>
<dbReference type="PRINTS" id="PR00469">
    <property type="entry name" value="PNDRDTASEII"/>
</dbReference>
<dbReference type="Proteomes" id="UP000001052">
    <property type="component" value="Chromosome"/>
</dbReference>